<organism evidence="1 2">
    <name type="scientific">Nematocida parisii (strain ERTm3)</name>
    <name type="common">Nematode killer fungus</name>
    <dbReference type="NCBI Taxonomy" id="935791"/>
    <lineage>
        <taxon>Eukaryota</taxon>
        <taxon>Fungi</taxon>
        <taxon>Fungi incertae sedis</taxon>
        <taxon>Microsporidia</taxon>
        <taxon>Nematocida</taxon>
    </lineage>
</organism>
<evidence type="ECO:0000313" key="1">
    <source>
        <dbReference type="EMBL" id="EIJ87133.1"/>
    </source>
</evidence>
<protein>
    <submittedName>
        <fullName evidence="1">Uncharacterized protein</fullName>
    </submittedName>
</protein>
<name>I3ED36_NEMP3</name>
<dbReference type="EMBL" id="GL870888">
    <property type="protein sequence ID" value="EIJ87133.1"/>
    <property type="molecule type" value="Genomic_DNA"/>
</dbReference>
<dbReference type="HOGENOM" id="CLU_009683_3_0_1"/>
<accession>I3ED36</accession>
<proteinExistence type="predicted"/>
<dbReference type="VEuPathDB" id="MicrosporidiaDB:NEQG_02675"/>
<sequence>MLYKNRNKKSNWVIKNILFIPWMKNRMIIQLLVMIYTIYARLELCDIKEIEENTFAEIPGGLLINPDGPLNPLRGYIFHKNGLIHNKRLLSSGIETDYNVKIHGALTERTRWYNFVFKRNSENDKPHINNNTTSVSNTELEYLSEFHRQMIYMFPCMNGTISIEPCRNDLFTRFLRAPGNKYDRIYLLAALILLSEGVDVPIEIDKSIEGRERIFLKREITPNNDIVFINLPLRLESIMPDGTKEKVYQKETEEVVLFFKKLCREPFLSEVKKREEPDSKEAFYSGDFLDSPKFLIQSYIFEYIDSIEQYRQFILSAQIFLMDFGLYPGITEEQKEHINRVGDHCFIENNPHNTIKNTYAADIYSLKTKIDNEAILPFTCPEMVPSYTRMLENIPENLDDPVQDETLQYSDYVETMLLNLFTCLTYNPETNLCSTEYMYGASTALREFFNKYSVPTESASQEKHRDWCRVVSRLSNPNIRYVRESRTELCGGLVNIIYVIYELFPLNHAMCSTIVNTINILCNPKNTNTERIKKLQELFLNTLNYCLAGNHQISISTSSLSLFSENNQRIDIFGSITLVFERNNKKESIELITFPMQAKFILLSEFRDYSEDIKNELMGLKEKYSDINKYTGNIISNYLNNTLESHKKKTLEQNLDMLSNALKNENIQNRLFLYGYIGDIDYKIAIINYFCITNRDRIRDNQLLCIIKNIIGNTLINNLEARKKILPQIMYFTKHKEHFSNIEYDLENMPTAEIDAGLLKGLIGTILYTNCFKEAFLEHFSYFLKKSILYKKELQIFGGLESFNAIFTKVAEKYGFSILTKIMQRMKEECVNPNALTILNNIWFMWLCRACANTEYNPMIVNLIYTHLDPIHVCNRYIAQNAILIKNMSREVLSALEKEKESLCIENNPTSKEKYDKLTSIFKPRLDTEMSGLRLSEMPSRKRNIHGNPV</sequence>
<dbReference type="AlphaFoldDB" id="I3ED36"/>
<gene>
    <name evidence="1" type="ORF">NEQG_02675</name>
</gene>
<dbReference type="Proteomes" id="UP000002872">
    <property type="component" value="Unassembled WGS sequence"/>
</dbReference>
<dbReference type="OrthoDB" id="2197458at2759"/>
<reference evidence="1" key="1">
    <citation type="submission" date="2011-01" db="EMBL/GenBank/DDBJ databases">
        <title>The Genome Sequence of Nematocida parisii strain ERTm3.</title>
        <authorList>
            <consortium name="The Broad Institute Genome Sequencing Platform"/>
            <consortium name="The Broad Institute Genome Sequencing Center for Infectious Disease"/>
            <person name="Cuomo C."/>
            <person name="Troemel E."/>
            <person name="Young S.K."/>
            <person name="Zeng Q."/>
            <person name="Gargeya S."/>
            <person name="Fitzgerald M."/>
            <person name="Haas B."/>
            <person name="Abouelleil A."/>
            <person name="Alvarado L."/>
            <person name="Arachchi H.M."/>
            <person name="Berlin A."/>
            <person name="Chapman S.B."/>
            <person name="Gearin G."/>
            <person name="Goldberg J."/>
            <person name="Griggs A."/>
            <person name="Gujja S."/>
            <person name="Hansen M."/>
            <person name="Heiman D."/>
            <person name="Howarth C."/>
            <person name="Larimer J."/>
            <person name="Lui A."/>
            <person name="MacDonald P.J.P."/>
            <person name="McCowen C."/>
            <person name="Montmayeur A."/>
            <person name="Murphy C."/>
            <person name="Neiman D."/>
            <person name="Pearson M."/>
            <person name="Priest M."/>
            <person name="Roberts A."/>
            <person name="Saif S."/>
            <person name="Shea T."/>
            <person name="Sisk P."/>
            <person name="Stolte C."/>
            <person name="Sykes S."/>
            <person name="Wortman J."/>
            <person name="Nusbaum C."/>
            <person name="Birren B."/>
        </authorList>
    </citation>
    <scope>NUCLEOTIDE SEQUENCE</scope>
    <source>
        <strain evidence="1">ERTm3</strain>
    </source>
</reference>
<dbReference type="InParanoid" id="I3ED36"/>
<keyword evidence="2" id="KW-1185">Reference proteome</keyword>
<evidence type="ECO:0000313" key="2">
    <source>
        <dbReference type="Proteomes" id="UP000002872"/>
    </source>
</evidence>